<organism evidence="1 2">
    <name type="scientific">Elysia crispata</name>
    <name type="common">lettuce slug</name>
    <dbReference type="NCBI Taxonomy" id="231223"/>
    <lineage>
        <taxon>Eukaryota</taxon>
        <taxon>Metazoa</taxon>
        <taxon>Spiralia</taxon>
        <taxon>Lophotrochozoa</taxon>
        <taxon>Mollusca</taxon>
        <taxon>Gastropoda</taxon>
        <taxon>Heterobranchia</taxon>
        <taxon>Euthyneura</taxon>
        <taxon>Panpulmonata</taxon>
        <taxon>Sacoglossa</taxon>
        <taxon>Placobranchoidea</taxon>
        <taxon>Plakobranchidae</taxon>
        <taxon>Elysia</taxon>
    </lineage>
</organism>
<protein>
    <submittedName>
        <fullName evidence="1">Uncharacterized protein</fullName>
    </submittedName>
</protein>
<proteinExistence type="predicted"/>
<evidence type="ECO:0000313" key="1">
    <source>
        <dbReference type="EMBL" id="KAK3731589.1"/>
    </source>
</evidence>
<accession>A0AAE1CS12</accession>
<name>A0AAE1CS12_9GAST</name>
<keyword evidence="2" id="KW-1185">Reference proteome</keyword>
<gene>
    <name evidence="1" type="ORF">RRG08_007668</name>
</gene>
<comment type="caution">
    <text evidence="1">The sequence shown here is derived from an EMBL/GenBank/DDBJ whole genome shotgun (WGS) entry which is preliminary data.</text>
</comment>
<dbReference type="AlphaFoldDB" id="A0AAE1CS12"/>
<dbReference type="EMBL" id="JAWDGP010006995">
    <property type="protein sequence ID" value="KAK3731589.1"/>
    <property type="molecule type" value="Genomic_DNA"/>
</dbReference>
<sequence length="113" mass="12467">MNFSTRDLSGVSDLCITVQTISSAGMTEFKAKARLCAWRESTSAKTIIATTLAWIPYLGPSHPASQPSLSSPTAPYLPLTRSPRDLLVAAYLKNVFRTTQQHAEIRSTRLERN</sequence>
<dbReference type="Proteomes" id="UP001283361">
    <property type="component" value="Unassembled WGS sequence"/>
</dbReference>
<reference evidence="1" key="1">
    <citation type="journal article" date="2023" name="G3 (Bethesda)">
        <title>A reference genome for the long-term kleptoplast-retaining sea slug Elysia crispata morphotype clarki.</title>
        <authorList>
            <person name="Eastman K.E."/>
            <person name="Pendleton A.L."/>
            <person name="Shaikh M.A."/>
            <person name="Suttiyut T."/>
            <person name="Ogas R."/>
            <person name="Tomko P."/>
            <person name="Gavelis G."/>
            <person name="Widhalm J.R."/>
            <person name="Wisecaver J.H."/>
        </authorList>
    </citation>
    <scope>NUCLEOTIDE SEQUENCE</scope>
    <source>
        <strain evidence="1">ECLA1</strain>
    </source>
</reference>
<evidence type="ECO:0000313" key="2">
    <source>
        <dbReference type="Proteomes" id="UP001283361"/>
    </source>
</evidence>